<comment type="caution">
    <text evidence="2">The sequence shown here is derived from an EMBL/GenBank/DDBJ whole genome shotgun (WGS) entry which is preliminary data.</text>
</comment>
<sequence>MKRKVKTRNGHSLGTYCAMVIEATLSAQSRALLHSPSKFDGGFDSHGALISKVDKRTHAVIFYLFILLLPTLALAGCLVAYSASGGGFGGGGGGAGNWSGVVVKKADLVMEEAEVVVGLVILLVEATEVVGLEAMKFKSNTREVVALGVDGPMKVRREIIDGPVVTMEVMAVTIVAGLKEVERMLGLEEAE</sequence>
<keyword evidence="1" id="KW-0472">Membrane</keyword>
<accession>A0A1V9X797</accession>
<dbReference type="AlphaFoldDB" id="A0A1V9X797"/>
<evidence type="ECO:0000313" key="3">
    <source>
        <dbReference type="Proteomes" id="UP000192247"/>
    </source>
</evidence>
<evidence type="ECO:0000256" key="1">
    <source>
        <dbReference type="SAM" id="Phobius"/>
    </source>
</evidence>
<keyword evidence="3" id="KW-1185">Reference proteome</keyword>
<feature type="transmembrane region" description="Helical" evidence="1">
    <location>
        <begin position="60"/>
        <end position="81"/>
    </location>
</feature>
<dbReference type="InParanoid" id="A0A1V9X797"/>
<evidence type="ECO:0000313" key="2">
    <source>
        <dbReference type="EMBL" id="OQR69278.1"/>
    </source>
</evidence>
<reference evidence="2 3" key="1">
    <citation type="journal article" date="2017" name="Gigascience">
        <title>Draft genome of the honey bee ectoparasitic mite, Tropilaelaps mercedesae, is shaped by the parasitic life history.</title>
        <authorList>
            <person name="Dong X."/>
            <person name="Armstrong S.D."/>
            <person name="Xia D."/>
            <person name="Makepeace B.L."/>
            <person name="Darby A.C."/>
            <person name="Kadowaki T."/>
        </authorList>
    </citation>
    <scope>NUCLEOTIDE SEQUENCE [LARGE SCALE GENOMIC DNA]</scope>
    <source>
        <strain evidence="2">Wuxi-XJTLU</strain>
    </source>
</reference>
<keyword evidence="1" id="KW-0812">Transmembrane</keyword>
<keyword evidence="1" id="KW-1133">Transmembrane helix</keyword>
<name>A0A1V9X797_9ACAR</name>
<gene>
    <name evidence="2" type="ORF">BIW11_04399</name>
</gene>
<dbReference type="EMBL" id="MNPL01021663">
    <property type="protein sequence ID" value="OQR69278.1"/>
    <property type="molecule type" value="Genomic_DNA"/>
</dbReference>
<feature type="transmembrane region" description="Helical" evidence="1">
    <location>
        <begin position="115"/>
        <end position="132"/>
    </location>
</feature>
<organism evidence="2 3">
    <name type="scientific">Tropilaelaps mercedesae</name>
    <dbReference type="NCBI Taxonomy" id="418985"/>
    <lineage>
        <taxon>Eukaryota</taxon>
        <taxon>Metazoa</taxon>
        <taxon>Ecdysozoa</taxon>
        <taxon>Arthropoda</taxon>
        <taxon>Chelicerata</taxon>
        <taxon>Arachnida</taxon>
        <taxon>Acari</taxon>
        <taxon>Parasitiformes</taxon>
        <taxon>Mesostigmata</taxon>
        <taxon>Gamasina</taxon>
        <taxon>Dermanyssoidea</taxon>
        <taxon>Laelapidae</taxon>
        <taxon>Tropilaelaps</taxon>
    </lineage>
</organism>
<protein>
    <submittedName>
        <fullName evidence="2">Uncharacterized protein</fullName>
    </submittedName>
</protein>
<proteinExistence type="predicted"/>
<dbReference type="Proteomes" id="UP000192247">
    <property type="component" value="Unassembled WGS sequence"/>
</dbReference>